<evidence type="ECO:0000313" key="2">
    <source>
        <dbReference type="Proteomes" id="UP000561326"/>
    </source>
</evidence>
<dbReference type="EMBL" id="JABAGO010000056">
    <property type="protein sequence ID" value="NMF00857.1"/>
    <property type="molecule type" value="Genomic_DNA"/>
</dbReference>
<comment type="caution">
    <text evidence="1">The sequence shown here is derived from an EMBL/GenBank/DDBJ whole genome shotgun (WGS) entry which is preliminary data.</text>
</comment>
<proteinExistence type="predicted"/>
<reference evidence="1 2" key="1">
    <citation type="submission" date="2020-04" db="EMBL/GenBank/DDBJ databases">
        <authorList>
            <person name="Hitch T.C.A."/>
            <person name="Wylensek D."/>
            <person name="Clavel T."/>
        </authorList>
    </citation>
    <scope>NUCLEOTIDE SEQUENCE [LARGE SCALE GENOMIC DNA]</scope>
    <source>
        <strain evidence="1 2">WB01_D5_05</strain>
    </source>
</reference>
<dbReference type="Gene3D" id="2.60.120.560">
    <property type="entry name" value="Exo-inulinase, domain 1"/>
    <property type="match status" value="1"/>
</dbReference>
<accession>A0A848D458</accession>
<protein>
    <submittedName>
        <fullName evidence="1">Uncharacterized protein</fullName>
    </submittedName>
</protein>
<name>A0A848D458_ANEAE</name>
<sequence length="341" mass="38918">MTKLLFNLWNDLDKFDLGDSNIRPGVYLGQKAAYLEKTGSAIFLRDEITFDCFRLQAEVAIPKQVGFIGLVFGAKDLHNYELVYLAPVEIQYDPIMNDSMTWQIYNGPLYQKPLPNTTGKWVKFSIEVQPNGVAVYMGENASPQLIIPNLQHGGFVGKVGFWGYLPSYIRNLSVEKIQPTPIIKREKNLKQLITETFVTEWMVSMPYLKGEQPAAENNWTKAFVEENGTLNINRIHKVGQGISVQTKSTFTIPEEKETFLTFGFSDHLRLWVNEEEIYQGDWRWNPPGSDGRIRCDFAGIPVRWRAGLNTIRAEITHDEFFGWGLSIKTGLSDMSFITDES</sequence>
<gene>
    <name evidence="1" type="ORF">HF838_21785</name>
</gene>
<evidence type="ECO:0000313" key="1">
    <source>
        <dbReference type="EMBL" id="NMF00857.1"/>
    </source>
</evidence>
<organism evidence="1 2">
    <name type="scientific">Aneurinibacillus aneurinilyticus</name>
    <name type="common">Bacillus aneurinolyticus</name>
    <dbReference type="NCBI Taxonomy" id="1391"/>
    <lineage>
        <taxon>Bacteria</taxon>
        <taxon>Bacillati</taxon>
        <taxon>Bacillota</taxon>
        <taxon>Bacilli</taxon>
        <taxon>Bacillales</taxon>
        <taxon>Paenibacillaceae</taxon>
        <taxon>Aneurinibacillus group</taxon>
        <taxon>Aneurinibacillus</taxon>
    </lineage>
</organism>
<dbReference type="AlphaFoldDB" id="A0A848D458"/>
<dbReference type="RefSeq" id="WP_168976395.1">
    <property type="nucleotide sequence ID" value="NZ_CAMJCG010000120.1"/>
</dbReference>
<dbReference type="Proteomes" id="UP000561326">
    <property type="component" value="Unassembled WGS sequence"/>
</dbReference>